<evidence type="ECO:0000313" key="2">
    <source>
        <dbReference type="EMBL" id="GAA5155278.1"/>
    </source>
</evidence>
<evidence type="ECO:0000313" key="3">
    <source>
        <dbReference type="Proteomes" id="UP001500221"/>
    </source>
</evidence>
<gene>
    <name evidence="2" type="ORF">GCM10023340_40150</name>
</gene>
<feature type="region of interest" description="Disordered" evidence="1">
    <location>
        <begin position="1"/>
        <end position="20"/>
    </location>
</feature>
<dbReference type="EMBL" id="BAABKG010000006">
    <property type="protein sequence ID" value="GAA5155278.1"/>
    <property type="molecule type" value="Genomic_DNA"/>
</dbReference>
<evidence type="ECO:0000256" key="1">
    <source>
        <dbReference type="SAM" id="MobiDB-lite"/>
    </source>
</evidence>
<accession>A0ABP9Q4N7</accession>
<keyword evidence="3" id="KW-1185">Reference proteome</keyword>
<dbReference type="Proteomes" id="UP001500221">
    <property type="component" value="Unassembled WGS sequence"/>
</dbReference>
<proteinExistence type="predicted"/>
<organism evidence="2 3">
    <name type="scientific">Nocardioides marinquilinus</name>
    <dbReference type="NCBI Taxonomy" id="1210400"/>
    <lineage>
        <taxon>Bacteria</taxon>
        <taxon>Bacillati</taxon>
        <taxon>Actinomycetota</taxon>
        <taxon>Actinomycetes</taxon>
        <taxon>Propionibacteriales</taxon>
        <taxon>Nocardioidaceae</taxon>
        <taxon>Nocardioides</taxon>
    </lineage>
</organism>
<name>A0ABP9Q4N7_9ACTN</name>
<comment type="caution">
    <text evidence="2">The sequence shown here is derived from an EMBL/GenBank/DDBJ whole genome shotgun (WGS) entry which is preliminary data.</text>
</comment>
<dbReference type="RefSeq" id="WP_345463041.1">
    <property type="nucleotide sequence ID" value="NZ_BAABKG010000006.1"/>
</dbReference>
<sequence>MLGSPGGRVGQREAEARIGHDRLEVGAGELPALGERAVDVVTPDLLHRPLGVVGVVGVVGAEQHHGVLDA</sequence>
<reference evidence="3" key="1">
    <citation type="journal article" date="2019" name="Int. J. Syst. Evol. Microbiol.">
        <title>The Global Catalogue of Microorganisms (GCM) 10K type strain sequencing project: providing services to taxonomists for standard genome sequencing and annotation.</title>
        <authorList>
            <consortium name="The Broad Institute Genomics Platform"/>
            <consortium name="The Broad Institute Genome Sequencing Center for Infectious Disease"/>
            <person name="Wu L."/>
            <person name="Ma J."/>
        </authorList>
    </citation>
    <scope>NUCLEOTIDE SEQUENCE [LARGE SCALE GENOMIC DNA]</scope>
    <source>
        <strain evidence="3">JCM 18459</strain>
    </source>
</reference>
<protein>
    <submittedName>
        <fullName evidence="2">Uncharacterized protein</fullName>
    </submittedName>
</protein>
<feature type="compositionally biased region" description="Basic and acidic residues" evidence="1">
    <location>
        <begin position="10"/>
        <end position="20"/>
    </location>
</feature>